<dbReference type="EMBL" id="JAPDOD010000016">
    <property type="protein sequence ID" value="MDA0162088.1"/>
    <property type="molecule type" value="Genomic_DNA"/>
</dbReference>
<proteinExistence type="predicted"/>
<feature type="domain" description="Xylose isomerase-like TIM barrel" evidence="1">
    <location>
        <begin position="21"/>
        <end position="238"/>
    </location>
</feature>
<dbReference type="GO" id="GO:0016853">
    <property type="term" value="F:isomerase activity"/>
    <property type="evidence" value="ECO:0007669"/>
    <property type="project" value="UniProtKB-KW"/>
</dbReference>
<evidence type="ECO:0000259" key="1">
    <source>
        <dbReference type="Pfam" id="PF01261"/>
    </source>
</evidence>
<evidence type="ECO:0000313" key="2">
    <source>
        <dbReference type="EMBL" id="MDA0162088.1"/>
    </source>
</evidence>
<sequence>MSIKVSMHNWMRPEPIEHTIKRLARLGYDGIEISGEPQSFDAGEVRGLLDKHGLECWGAVTLMTVGRDLLDQDPYVRMGSVQYVKDCLTFVSELGGRIVTVVPSTVGKTVPMATPAEEWGWAVEALKRCQEHAERVGVRIALEPLNRFETYFLNRCEQALALAEEVGGDCGVALDAFHMNIEESDLLGAIRAAGDRLADFHVADNNRMPPGYGALDWDAIVRELVGIGYDGHMTVEFVASVDRSIISDRTEIGDASEAGGGVAMEKFLRDHSTGAVPESYYDRYAADSVNRLRAALAANSAPTI</sequence>
<name>A0A9X3S5X1_9ACTN</name>
<comment type="caution">
    <text evidence="2">The sequence shown here is derived from an EMBL/GenBank/DDBJ whole genome shotgun (WGS) entry which is preliminary data.</text>
</comment>
<protein>
    <submittedName>
        <fullName evidence="2">Sugar phosphate isomerase/epimerase</fullName>
    </submittedName>
</protein>
<dbReference type="Gene3D" id="3.20.20.150">
    <property type="entry name" value="Divalent-metal-dependent TIM barrel enzymes"/>
    <property type="match status" value="1"/>
</dbReference>
<reference evidence="2" key="1">
    <citation type="submission" date="2022-10" db="EMBL/GenBank/DDBJ databases">
        <title>The WGS of Solirubrobacter ginsenosidimutans DSM 21036.</title>
        <authorList>
            <person name="Jiang Z."/>
        </authorList>
    </citation>
    <scope>NUCLEOTIDE SEQUENCE</scope>
    <source>
        <strain evidence="2">DSM 21036</strain>
    </source>
</reference>
<dbReference type="PANTHER" id="PTHR12110:SF21">
    <property type="entry name" value="XYLOSE ISOMERASE-LIKE TIM BARREL DOMAIN-CONTAINING PROTEIN"/>
    <property type="match status" value="1"/>
</dbReference>
<accession>A0A9X3S5X1</accession>
<dbReference type="PANTHER" id="PTHR12110">
    <property type="entry name" value="HYDROXYPYRUVATE ISOMERASE"/>
    <property type="match status" value="1"/>
</dbReference>
<dbReference type="Proteomes" id="UP001149140">
    <property type="component" value="Unassembled WGS sequence"/>
</dbReference>
<keyword evidence="3" id="KW-1185">Reference proteome</keyword>
<dbReference type="InterPro" id="IPR013022">
    <property type="entry name" value="Xyl_isomerase-like_TIM-brl"/>
</dbReference>
<organism evidence="2 3">
    <name type="scientific">Solirubrobacter ginsenosidimutans</name>
    <dbReference type="NCBI Taxonomy" id="490573"/>
    <lineage>
        <taxon>Bacteria</taxon>
        <taxon>Bacillati</taxon>
        <taxon>Actinomycetota</taxon>
        <taxon>Thermoleophilia</taxon>
        <taxon>Solirubrobacterales</taxon>
        <taxon>Solirubrobacteraceae</taxon>
        <taxon>Solirubrobacter</taxon>
    </lineage>
</organism>
<dbReference type="AlphaFoldDB" id="A0A9X3S5X1"/>
<gene>
    <name evidence="2" type="ORF">OM076_17580</name>
</gene>
<dbReference type="SUPFAM" id="SSF51658">
    <property type="entry name" value="Xylose isomerase-like"/>
    <property type="match status" value="1"/>
</dbReference>
<dbReference type="InterPro" id="IPR036237">
    <property type="entry name" value="Xyl_isomerase-like_sf"/>
</dbReference>
<keyword evidence="2" id="KW-0413">Isomerase</keyword>
<dbReference type="InterPro" id="IPR050312">
    <property type="entry name" value="IolE/XylAMocC-like"/>
</dbReference>
<dbReference type="Pfam" id="PF01261">
    <property type="entry name" value="AP_endonuc_2"/>
    <property type="match status" value="1"/>
</dbReference>
<evidence type="ECO:0000313" key="3">
    <source>
        <dbReference type="Proteomes" id="UP001149140"/>
    </source>
</evidence>